<name>A0ABR4CDN6_9HELO</name>
<accession>A0ABR4CDN6</accession>
<evidence type="ECO:0000313" key="3">
    <source>
        <dbReference type="Proteomes" id="UP001595075"/>
    </source>
</evidence>
<sequence length="301" mass="33071">MSKTYFLVPTRDTPPNGPIFLGSIIKSPRSPELSVNGKTSPLLSALDVVVTKVIDSSRQITHNGKGKTGVWVEFLSGMGIGAEVSGNWDDIEQSTYKFDELITQTIAPSFAEIVAIFNEPDVQQFLKDSRFRDNLYMITGIKIARGADIAVSKIKSKGGNFNFGIDTTPFGVPIKIGPDVEISKEAGQSYEEKHTDDFVFAYRLREIRYRKKAVEDQREYRKGDLLGAGPRKKNEEQEVGVGPGVQKGPQETPQDEVVAEAELVGLGKNDVDGDAWDADTALTVDDDGDEVHCVLLEDDED</sequence>
<keyword evidence="3" id="KW-1185">Reference proteome</keyword>
<evidence type="ECO:0000256" key="1">
    <source>
        <dbReference type="SAM" id="MobiDB-lite"/>
    </source>
</evidence>
<reference evidence="2 3" key="1">
    <citation type="journal article" date="2024" name="Commun. Biol.">
        <title>Comparative genomic analysis of thermophilic fungi reveals convergent evolutionary adaptations and gene losses.</title>
        <authorList>
            <person name="Steindorff A.S."/>
            <person name="Aguilar-Pontes M.V."/>
            <person name="Robinson A.J."/>
            <person name="Andreopoulos B."/>
            <person name="LaButti K."/>
            <person name="Kuo A."/>
            <person name="Mondo S."/>
            <person name="Riley R."/>
            <person name="Otillar R."/>
            <person name="Haridas S."/>
            <person name="Lipzen A."/>
            <person name="Grimwood J."/>
            <person name="Schmutz J."/>
            <person name="Clum A."/>
            <person name="Reid I.D."/>
            <person name="Moisan M.C."/>
            <person name="Butler G."/>
            <person name="Nguyen T.T.M."/>
            <person name="Dewar K."/>
            <person name="Conant G."/>
            <person name="Drula E."/>
            <person name="Henrissat B."/>
            <person name="Hansel C."/>
            <person name="Singer S."/>
            <person name="Hutchinson M.I."/>
            <person name="de Vries R.P."/>
            <person name="Natvig D.O."/>
            <person name="Powell A.J."/>
            <person name="Tsang A."/>
            <person name="Grigoriev I.V."/>
        </authorList>
    </citation>
    <scope>NUCLEOTIDE SEQUENCE [LARGE SCALE GENOMIC DNA]</scope>
    <source>
        <strain evidence="2 3">CBS 494.80</strain>
    </source>
</reference>
<gene>
    <name evidence="2" type="ORF">VTL71DRAFT_15718</name>
</gene>
<evidence type="ECO:0000313" key="2">
    <source>
        <dbReference type="EMBL" id="KAL2067622.1"/>
    </source>
</evidence>
<dbReference type="Proteomes" id="UP001595075">
    <property type="component" value="Unassembled WGS sequence"/>
</dbReference>
<dbReference type="EMBL" id="JAZHXI010000009">
    <property type="protein sequence ID" value="KAL2067622.1"/>
    <property type="molecule type" value="Genomic_DNA"/>
</dbReference>
<comment type="caution">
    <text evidence="2">The sequence shown here is derived from an EMBL/GenBank/DDBJ whole genome shotgun (WGS) entry which is preliminary data.</text>
</comment>
<feature type="region of interest" description="Disordered" evidence="1">
    <location>
        <begin position="221"/>
        <end position="254"/>
    </location>
</feature>
<organism evidence="2 3">
    <name type="scientific">Oculimacula yallundae</name>
    <dbReference type="NCBI Taxonomy" id="86028"/>
    <lineage>
        <taxon>Eukaryota</taxon>
        <taxon>Fungi</taxon>
        <taxon>Dikarya</taxon>
        <taxon>Ascomycota</taxon>
        <taxon>Pezizomycotina</taxon>
        <taxon>Leotiomycetes</taxon>
        <taxon>Helotiales</taxon>
        <taxon>Ploettnerulaceae</taxon>
        <taxon>Oculimacula</taxon>
    </lineage>
</organism>
<protein>
    <submittedName>
        <fullName evidence="2">Uncharacterized protein</fullName>
    </submittedName>
</protein>
<proteinExistence type="predicted"/>